<evidence type="ECO:0000313" key="6">
    <source>
        <dbReference type="Proteomes" id="UP000320359"/>
    </source>
</evidence>
<feature type="domain" description="Photosynthesis system II assembly factor Ycf48/Hcf136-like" evidence="4">
    <location>
        <begin position="176"/>
        <end position="259"/>
    </location>
</feature>
<dbReference type="CDD" id="cd15482">
    <property type="entry name" value="Sialidase_non-viral"/>
    <property type="match status" value="1"/>
</dbReference>
<dbReference type="RefSeq" id="WP_143234255.1">
    <property type="nucleotide sequence ID" value="NZ_VJWL01000001.1"/>
</dbReference>
<gene>
    <name evidence="5" type="ORF">FM042_02980</name>
</gene>
<dbReference type="Proteomes" id="UP000320359">
    <property type="component" value="Unassembled WGS sequence"/>
</dbReference>
<dbReference type="InterPro" id="IPR028203">
    <property type="entry name" value="PSII_CF48-like_dom"/>
</dbReference>
<sequence>MKRIALAGLLTAILAGPQALAEDEVERYDPLFTPAPQARLATQGKLVGLEQVNGNFYAVGALGTVVKYYADGDWVQRDIPTSVLLTAVHAVDQEHLWAVGHEGVILQSTDGGVTWEFRMDGLQLLEMEYEWLQEREAYFEDAIAETDDEYEREDLEFQLDELMFHIGGAEIQFEVGPTKPFLDVLFLNRDIGLVVGAYGTILRTTDGGDTWSINTDAIDNPVGYHPNKLVLAADGTLVLVGEAGLLARSDDQGETFEMLDSPYHGSLFGALYDQQNQLWVYGLRGNVFVSDNDGETFTDVQVNTRYNLNSGTVLADGRVVLVGHSGVIVVIDPDTLESTLYSHETNSPLSGVRESAENTLILVGRAGVQTFQLPARIGH</sequence>
<keyword evidence="2" id="KW-0604">Photosystem II</keyword>
<comment type="caution">
    <text evidence="5">The sequence shown here is derived from an EMBL/GenBank/DDBJ whole genome shotgun (WGS) entry which is preliminary data.</text>
</comment>
<dbReference type="PANTHER" id="PTHR47199">
    <property type="entry name" value="PHOTOSYSTEM II STABILITY/ASSEMBLY FACTOR HCF136, CHLOROPLASTIC"/>
    <property type="match status" value="1"/>
</dbReference>
<dbReference type="SUPFAM" id="SSF50939">
    <property type="entry name" value="Sialidases"/>
    <property type="match status" value="1"/>
</dbReference>
<organism evidence="5 6">
    <name type="scientific">Aliidiomarina halalkaliphila</name>
    <dbReference type="NCBI Taxonomy" id="2593535"/>
    <lineage>
        <taxon>Bacteria</taxon>
        <taxon>Pseudomonadati</taxon>
        <taxon>Pseudomonadota</taxon>
        <taxon>Gammaproteobacteria</taxon>
        <taxon>Alteromonadales</taxon>
        <taxon>Idiomarinaceae</taxon>
        <taxon>Aliidiomarina</taxon>
    </lineage>
</organism>
<dbReference type="GO" id="GO:0015979">
    <property type="term" value="P:photosynthesis"/>
    <property type="evidence" value="ECO:0007669"/>
    <property type="project" value="UniProtKB-KW"/>
</dbReference>
<dbReference type="EMBL" id="VJWL01000001">
    <property type="protein sequence ID" value="TRW49834.1"/>
    <property type="molecule type" value="Genomic_DNA"/>
</dbReference>
<protein>
    <recommendedName>
        <fullName evidence="4">Photosynthesis system II assembly factor Ycf48/Hcf136-like domain-containing protein</fullName>
    </recommendedName>
</protein>
<feature type="chain" id="PRO_5022008895" description="Photosynthesis system II assembly factor Ycf48/Hcf136-like domain-containing protein" evidence="3">
    <location>
        <begin position="22"/>
        <end position="379"/>
    </location>
</feature>
<dbReference type="Pfam" id="PF14870">
    <property type="entry name" value="PSII_BNR"/>
    <property type="match status" value="1"/>
</dbReference>
<keyword evidence="6" id="KW-1185">Reference proteome</keyword>
<dbReference type="InterPro" id="IPR036278">
    <property type="entry name" value="Sialidase_sf"/>
</dbReference>
<feature type="signal peptide" evidence="3">
    <location>
        <begin position="1"/>
        <end position="21"/>
    </location>
</feature>
<reference evidence="5 6" key="1">
    <citation type="submission" date="2019-07" db="EMBL/GenBank/DDBJ databases">
        <authorList>
            <person name="Yang M."/>
            <person name="Zhao D."/>
            <person name="Xiang H."/>
        </authorList>
    </citation>
    <scope>NUCLEOTIDE SEQUENCE [LARGE SCALE GENOMIC DNA]</scope>
    <source>
        <strain evidence="5 6">IM1326</strain>
    </source>
</reference>
<keyword evidence="3" id="KW-0732">Signal</keyword>
<evidence type="ECO:0000256" key="1">
    <source>
        <dbReference type="ARBA" id="ARBA00022531"/>
    </source>
</evidence>
<keyword evidence="1" id="KW-0602">Photosynthesis</keyword>
<accession>A0A552X479</accession>
<dbReference type="OrthoDB" id="9813892at2"/>
<name>A0A552X479_9GAMM</name>
<evidence type="ECO:0000259" key="4">
    <source>
        <dbReference type="Pfam" id="PF14870"/>
    </source>
</evidence>
<dbReference type="AlphaFoldDB" id="A0A552X479"/>
<proteinExistence type="predicted"/>
<dbReference type="InterPro" id="IPR015943">
    <property type="entry name" value="WD40/YVTN_repeat-like_dom_sf"/>
</dbReference>
<dbReference type="GO" id="GO:0009523">
    <property type="term" value="C:photosystem II"/>
    <property type="evidence" value="ECO:0007669"/>
    <property type="project" value="UniProtKB-KW"/>
</dbReference>
<evidence type="ECO:0000313" key="5">
    <source>
        <dbReference type="EMBL" id="TRW49834.1"/>
    </source>
</evidence>
<dbReference type="Gene3D" id="2.130.10.10">
    <property type="entry name" value="YVTN repeat-like/Quinoprotein amine dehydrogenase"/>
    <property type="match status" value="1"/>
</dbReference>
<dbReference type="PANTHER" id="PTHR47199:SF2">
    <property type="entry name" value="PHOTOSYSTEM II STABILITY_ASSEMBLY FACTOR HCF136, CHLOROPLASTIC"/>
    <property type="match status" value="1"/>
</dbReference>
<evidence type="ECO:0000256" key="2">
    <source>
        <dbReference type="ARBA" id="ARBA00023276"/>
    </source>
</evidence>
<evidence type="ECO:0000256" key="3">
    <source>
        <dbReference type="SAM" id="SignalP"/>
    </source>
</evidence>